<gene>
    <name evidence="1" type="ORF">JOH49_000695</name>
</gene>
<evidence type="ECO:0000313" key="2">
    <source>
        <dbReference type="Proteomes" id="UP000673383"/>
    </source>
</evidence>
<dbReference type="AlphaFoldDB" id="A0A8I1Y0S7"/>
<accession>A0A8I1Y0S7</accession>
<dbReference type="Proteomes" id="UP000673383">
    <property type="component" value="Unassembled WGS sequence"/>
</dbReference>
<evidence type="ECO:0000313" key="1">
    <source>
        <dbReference type="EMBL" id="MBP1290942.1"/>
    </source>
</evidence>
<proteinExistence type="predicted"/>
<sequence length="102" mass="10958">MMGTRVAPFGPCFDAVKQIAFSHDADDLVGIVDDWNGADALSSIILATSRSVALLVTGITGDTITSRASMSSTPVWINGPAFRRERQKAKLIRLKRGLPGRD</sequence>
<name>A0A8I1Y0S7_BRAEL</name>
<protein>
    <submittedName>
        <fullName evidence="1">Uncharacterized protein</fullName>
    </submittedName>
</protein>
<comment type="caution">
    <text evidence="1">The sequence shown here is derived from an EMBL/GenBank/DDBJ whole genome shotgun (WGS) entry which is preliminary data.</text>
</comment>
<organism evidence="1 2">
    <name type="scientific">Bradyrhizobium elkanii</name>
    <dbReference type="NCBI Taxonomy" id="29448"/>
    <lineage>
        <taxon>Bacteria</taxon>
        <taxon>Pseudomonadati</taxon>
        <taxon>Pseudomonadota</taxon>
        <taxon>Alphaproteobacteria</taxon>
        <taxon>Hyphomicrobiales</taxon>
        <taxon>Nitrobacteraceae</taxon>
        <taxon>Bradyrhizobium</taxon>
    </lineage>
</organism>
<reference evidence="1" key="1">
    <citation type="submission" date="2021-02" db="EMBL/GenBank/DDBJ databases">
        <title>Genomic Encyclopedia of Type Strains, Phase IV (KMG-V): Genome sequencing to study the core and pangenomes of soil and plant-associated prokaryotes.</title>
        <authorList>
            <person name="Whitman W."/>
        </authorList>
    </citation>
    <scope>NUCLEOTIDE SEQUENCE</scope>
    <source>
        <strain evidence="1">USDA 406</strain>
    </source>
</reference>
<dbReference type="EMBL" id="JAFICZ010000001">
    <property type="protein sequence ID" value="MBP1290942.1"/>
    <property type="molecule type" value="Genomic_DNA"/>
</dbReference>